<dbReference type="InterPro" id="IPR037523">
    <property type="entry name" value="VOC_core"/>
</dbReference>
<dbReference type="SUPFAM" id="SSF54593">
    <property type="entry name" value="Glyoxalase/Bleomycin resistance protein/Dihydroxybiphenyl dioxygenase"/>
    <property type="match status" value="1"/>
</dbReference>
<reference evidence="2" key="1">
    <citation type="submission" date="2023-03" db="EMBL/GenBank/DDBJ databases">
        <authorList>
            <person name="Steffen K."/>
            <person name="Cardenas P."/>
        </authorList>
    </citation>
    <scope>NUCLEOTIDE SEQUENCE</scope>
</reference>
<evidence type="ECO:0000313" key="3">
    <source>
        <dbReference type="Proteomes" id="UP001174909"/>
    </source>
</evidence>
<comment type="caution">
    <text evidence="2">The sequence shown here is derived from an EMBL/GenBank/DDBJ whole genome shotgun (WGS) entry which is preliminary data.</text>
</comment>
<evidence type="ECO:0000259" key="1">
    <source>
        <dbReference type="PROSITE" id="PS51819"/>
    </source>
</evidence>
<accession>A0AA35X5A7</accession>
<gene>
    <name evidence="2" type="ORF">GBAR_LOCUS21549</name>
</gene>
<dbReference type="InterPro" id="IPR029068">
    <property type="entry name" value="Glyas_Bleomycin-R_OHBP_Dase"/>
</dbReference>
<keyword evidence="3" id="KW-1185">Reference proteome</keyword>
<proteinExistence type="predicted"/>
<organism evidence="2 3">
    <name type="scientific">Geodia barretti</name>
    <name type="common">Barrett's horny sponge</name>
    <dbReference type="NCBI Taxonomy" id="519541"/>
    <lineage>
        <taxon>Eukaryota</taxon>
        <taxon>Metazoa</taxon>
        <taxon>Porifera</taxon>
        <taxon>Demospongiae</taxon>
        <taxon>Heteroscleromorpha</taxon>
        <taxon>Tetractinellida</taxon>
        <taxon>Astrophorina</taxon>
        <taxon>Geodiidae</taxon>
        <taxon>Geodia</taxon>
    </lineage>
</organism>
<dbReference type="PANTHER" id="PTHR43279:SF1">
    <property type="entry name" value="CATECHOL-2,3-DIOXYGENASE"/>
    <property type="match status" value="1"/>
</dbReference>
<dbReference type="EMBL" id="CASHTH010003003">
    <property type="protein sequence ID" value="CAI8038650.1"/>
    <property type="molecule type" value="Genomic_DNA"/>
</dbReference>
<dbReference type="PROSITE" id="PS51819">
    <property type="entry name" value="VOC"/>
    <property type="match status" value="1"/>
</dbReference>
<evidence type="ECO:0000313" key="2">
    <source>
        <dbReference type="EMBL" id="CAI8038650.1"/>
    </source>
</evidence>
<feature type="domain" description="VOC" evidence="1">
    <location>
        <begin position="6"/>
        <end position="124"/>
    </location>
</feature>
<dbReference type="Proteomes" id="UP001174909">
    <property type="component" value="Unassembled WGS sequence"/>
</dbReference>
<dbReference type="InterPro" id="IPR004360">
    <property type="entry name" value="Glyas_Fos-R_dOase_dom"/>
</dbReference>
<dbReference type="Pfam" id="PF00903">
    <property type="entry name" value="Glyoxalase"/>
    <property type="match status" value="1"/>
</dbReference>
<dbReference type="AlphaFoldDB" id="A0AA35X5A7"/>
<dbReference type="PANTHER" id="PTHR43279">
    <property type="entry name" value="CATECHOL-2,3-DIOXYGENASE"/>
    <property type="match status" value="1"/>
</dbReference>
<sequence length="149" mass="16810">MVKPKQVGHLVINVSDVAASTKFYTEILGFDIAVQRPTATFLTCGEIHHDLALFQADEASPETRKGNIGLNHFAVQVEDHDSLRDLYHTLLEHDVKVDRTTDHGMTGSVYFEDPDGNGIEFYYDKFETPEEGLAEMRREGRENTVLVLD</sequence>
<protein>
    <submittedName>
        <fullName evidence="2">Biphenyl-2,3-diol 1,2-dioxygenase 3</fullName>
    </submittedName>
</protein>
<dbReference type="Gene3D" id="3.10.180.10">
    <property type="entry name" value="2,3-Dihydroxybiphenyl 1,2-Dioxygenase, domain 1"/>
    <property type="match status" value="1"/>
</dbReference>
<name>A0AA35X5A7_GEOBA</name>